<keyword evidence="2" id="KW-1185">Reference proteome</keyword>
<evidence type="ECO:0000313" key="1">
    <source>
        <dbReference type="EMBL" id="KAI5316497.1"/>
    </source>
</evidence>
<accession>A0AAD4V2R2</accession>
<name>A0AAD4V2R2_PRUDU</name>
<comment type="caution">
    <text evidence="1">The sequence shown here is derived from an EMBL/GenBank/DDBJ whole genome shotgun (WGS) entry which is preliminary data.</text>
</comment>
<dbReference type="Proteomes" id="UP001054821">
    <property type="component" value="Chromosome 7"/>
</dbReference>
<evidence type="ECO:0000313" key="2">
    <source>
        <dbReference type="Proteomes" id="UP001054821"/>
    </source>
</evidence>
<proteinExistence type="predicted"/>
<organism evidence="1 2">
    <name type="scientific">Prunus dulcis</name>
    <name type="common">Almond</name>
    <name type="synonym">Amygdalus dulcis</name>
    <dbReference type="NCBI Taxonomy" id="3755"/>
    <lineage>
        <taxon>Eukaryota</taxon>
        <taxon>Viridiplantae</taxon>
        <taxon>Streptophyta</taxon>
        <taxon>Embryophyta</taxon>
        <taxon>Tracheophyta</taxon>
        <taxon>Spermatophyta</taxon>
        <taxon>Magnoliopsida</taxon>
        <taxon>eudicotyledons</taxon>
        <taxon>Gunneridae</taxon>
        <taxon>Pentapetalae</taxon>
        <taxon>rosids</taxon>
        <taxon>fabids</taxon>
        <taxon>Rosales</taxon>
        <taxon>Rosaceae</taxon>
        <taxon>Amygdaloideae</taxon>
        <taxon>Amygdaleae</taxon>
        <taxon>Prunus</taxon>
    </lineage>
</organism>
<sequence length="84" mass="9599">MRLRLTKGPLRPARIAARIEVVSSRPARIATLIEVVSLRPVRITARVDLVSLRPMRMELAVLMELTDQELGYAWMERISVLRCS</sequence>
<dbReference type="EMBL" id="JAJFAZ020000007">
    <property type="protein sequence ID" value="KAI5316497.1"/>
    <property type="molecule type" value="Genomic_DNA"/>
</dbReference>
<protein>
    <submittedName>
        <fullName evidence="1">Uncharacterized protein</fullName>
    </submittedName>
</protein>
<dbReference type="AlphaFoldDB" id="A0AAD4V2R2"/>
<gene>
    <name evidence="1" type="ORF">L3X38_036204</name>
</gene>
<reference evidence="1 2" key="1">
    <citation type="journal article" date="2022" name="G3 (Bethesda)">
        <title>Whole-genome sequence and methylome profiling of the almond [Prunus dulcis (Mill.) D.A. Webb] cultivar 'Nonpareil'.</title>
        <authorList>
            <person name="D'Amico-Willman K.M."/>
            <person name="Ouma W.Z."/>
            <person name="Meulia T."/>
            <person name="Sideli G.M."/>
            <person name="Gradziel T.M."/>
            <person name="Fresnedo-Ramirez J."/>
        </authorList>
    </citation>
    <scope>NUCLEOTIDE SEQUENCE [LARGE SCALE GENOMIC DNA]</scope>
    <source>
        <strain evidence="1">Clone GOH B32 T37-40</strain>
    </source>
</reference>